<evidence type="ECO:0000313" key="1">
    <source>
        <dbReference type="EMBL" id="MCP3732036.1"/>
    </source>
</evidence>
<dbReference type="RefSeq" id="WP_254295129.1">
    <property type="nucleotide sequence ID" value="NZ_JAMLDX010000014.1"/>
</dbReference>
<keyword evidence="2" id="KW-1185">Reference proteome</keyword>
<dbReference type="AlphaFoldDB" id="A0A9X2HP88"/>
<name>A0A9X2HP88_9SPHN</name>
<reference evidence="1" key="1">
    <citation type="submission" date="2022-05" db="EMBL/GenBank/DDBJ databases">
        <title>Sphingomonas sp. strain MG17 Genome sequencing and assembly.</title>
        <authorList>
            <person name="Kim I."/>
        </authorList>
    </citation>
    <scope>NUCLEOTIDE SEQUENCE</scope>
    <source>
        <strain evidence="1">MG17</strain>
    </source>
</reference>
<sequence>MTADEMRALKPGDLIRHKHSAAAVIVHANNGGVTAVRVTTVSNPAEWDRVDGAGRVITDIAP</sequence>
<proteinExistence type="predicted"/>
<organism evidence="1 2">
    <name type="scientific">Sphingomonas tagetis</name>
    <dbReference type="NCBI Taxonomy" id="2949092"/>
    <lineage>
        <taxon>Bacteria</taxon>
        <taxon>Pseudomonadati</taxon>
        <taxon>Pseudomonadota</taxon>
        <taxon>Alphaproteobacteria</taxon>
        <taxon>Sphingomonadales</taxon>
        <taxon>Sphingomonadaceae</taxon>
        <taxon>Sphingomonas</taxon>
    </lineage>
</organism>
<comment type="caution">
    <text evidence="1">The sequence shown here is derived from an EMBL/GenBank/DDBJ whole genome shotgun (WGS) entry which is preliminary data.</text>
</comment>
<dbReference type="EMBL" id="JAMLDX010000014">
    <property type="protein sequence ID" value="MCP3732036.1"/>
    <property type="molecule type" value="Genomic_DNA"/>
</dbReference>
<protein>
    <submittedName>
        <fullName evidence="1">Uncharacterized protein</fullName>
    </submittedName>
</protein>
<accession>A0A9X2HP88</accession>
<gene>
    <name evidence="1" type="ORF">M9978_16545</name>
</gene>
<evidence type="ECO:0000313" key="2">
    <source>
        <dbReference type="Proteomes" id="UP001139451"/>
    </source>
</evidence>
<dbReference type="Proteomes" id="UP001139451">
    <property type="component" value="Unassembled WGS sequence"/>
</dbReference>